<evidence type="ECO:0000313" key="1">
    <source>
        <dbReference type="EMBL" id="MIU28340.1"/>
    </source>
</evidence>
<proteinExistence type="predicted"/>
<sequence>MATKEENIARLQELAVQLGREPDISGSA</sequence>
<dbReference type="EMBL" id="RSTY01000048">
    <property type="protein sequence ID" value="MIU28340.1"/>
    <property type="molecule type" value="Genomic_DNA"/>
</dbReference>
<reference evidence="1" key="1">
    <citation type="submission" date="2018-07" db="EMBL/GenBank/DDBJ databases">
        <authorList>
            <consortium name="GenomeTrakr network: Whole genome sequencing for foodborne pathogen traceback"/>
        </authorList>
    </citation>
    <scope>NUCLEOTIDE SEQUENCE [LARGE SCALE GENOMIC DNA]</scope>
    <source>
        <strain evidence="1">MOD1-Lipp-451</strain>
    </source>
</reference>
<dbReference type="Pfam" id="PF14000">
    <property type="entry name" value="Packaging_FI"/>
    <property type="match status" value="1"/>
</dbReference>
<organism evidence="1">
    <name type="scientific">Salmonella enterica</name>
    <name type="common">Salmonella choleraesuis</name>
    <dbReference type="NCBI Taxonomy" id="28901"/>
    <lineage>
        <taxon>Bacteria</taxon>
        <taxon>Pseudomonadati</taxon>
        <taxon>Pseudomonadota</taxon>
        <taxon>Gammaproteobacteria</taxon>
        <taxon>Enterobacterales</taxon>
        <taxon>Enterobacteriaceae</taxon>
        <taxon>Salmonella</taxon>
    </lineage>
</organism>
<feature type="non-terminal residue" evidence="1">
    <location>
        <position position="28"/>
    </location>
</feature>
<dbReference type="Proteomes" id="UP000885302">
    <property type="component" value="Unassembled WGS sequence"/>
</dbReference>
<accession>A0A402V225</accession>
<dbReference type="AlphaFoldDB" id="A0A402V225"/>
<dbReference type="InterPro" id="IPR025147">
    <property type="entry name" value="Packaging_FI"/>
</dbReference>
<protein>
    <submittedName>
        <fullName evidence="1">DNA breaking-rejoining protein</fullName>
    </submittedName>
</protein>
<gene>
    <name evidence="1" type="ORF">ATR96_26550</name>
</gene>
<comment type="caution">
    <text evidence="1">The sequence shown here is derived from an EMBL/GenBank/DDBJ whole genome shotgun (WGS) entry which is preliminary data.</text>
</comment>
<name>A0A402V225_SALER</name>